<proteinExistence type="predicted"/>
<name>A0A1V4SXQ2_9CLOT</name>
<sequence length="147" mass="16260">MEEINIQELREKAEGYYQRGEFFCSEAIIKVIKDAFAPEISDDIVKMASGFPVGMGRSGCTCGALSGGIMALGMMFGRNKPNGTEVDKTMQISKELHDKFREMNKSTCCRVLTKGLVMGSDVHKKQCVRLTGEVAEEVAKIIIRESK</sequence>
<dbReference type="Proteomes" id="UP000191448">
    <property type="component" value="Unassembled WGS sequence"/>
</dbReference>
<dbReference type="SUPFAM" id="SSF48695">
    <property type="entry name" value="Multiheme cytochromes"/>
    <property type="match status" value="1"/>
</dbReference>
<comment type="caution">
    <text evidence="1">The sequence shown here is derived from an EMBL/GenBank/DDBJ whole genome shotgun (WGS) entry which is preliminary data.</text>
</comment>
<dbReference type="RefSeq" id="WP_002596672.1">
    <property type="nucleotide sequence ID" value="NZ_LTAY01000024.1"/>
</dbReference>
<evidence type="ECO:0000313" key="2">
    <source>
        <dbReference type="Proteomes" id="UP000191448"/>
    </source>
</evidence>
<accession>A0A1V4SXQ2</accession>
<dbReference type="AlphaFoldDB" id="A0A1V4SXQ2"/>
<dbReference type="NCBIfam" id="TIGR01909">
    <property type="entry name" value="C_GCAxxG_C_C"/>
    <property type="match status" value="1"/>
</dbReference>
<dbReference type="OrthoDB" id="190287at2"/>
<dbReference type="EMBL" id="LTAY01000024">
    <property type="protein sequence ID" value="OPX49387.1"/>
    <property type="molecule type" value="Genomic_DNA"/>
</dbReference>
<protein>
    <submittedName>
        <fullName evidence="1">Putative redox-active protein</fullName>
    </submittedName>
</protein>
<dbReference type="InterPro" id="IPR010181">
    <property type="entry name" value="CGCAxxGCC_motif"/>
</dbReference>
<dbReference type="InterPro" id="IPR036280">
    <property type="entry name" value="Multihaem_cyt_sf"/>
</dbReference>
<reference evidence="1 2" key="1">
    <citation type="submission" date="2016-02" db="EMBL/GenBank/DDBJ databases">
        <title>Genome sequence of Clostridium thermobutyricum DSM 4928.</title>
        <authorList>
            <person name="Poehlein A."/>
            <person name="Daniel R."/>
        </authorList>
    </citation>
    <scope>NUCLEOTIDE SEQUENCE [LARGE SCALE GENOMIC DNA]</scope>
    <source>
        <strain evidence="1 2">DSM 4928</strain>
    </source>
</reference>
<evidence type="ECO:0000313" key="1">
    <source>
        <dbReference type="EMBL" id="OPX49387.1"/>
    </source>
</evidence>
<gene>
    <name evidence="1" type="ORF">CLTHE_06810</name>
</gene>
<organism evidence="1 2">
    <name type="scientific">Clostridium thermobutyricum DSM 4928</name>
    <dbReference type="NCBI Taxonomy" id="1121339"/>
    <lineage>
        <taxon>Bacteria</taxon>
        <taxon>Bacillati</taxon>
        <taxon>Bacillota</taxon>
        <taxon>Clostridia</taxon>
        <taxon>Eubacteriales</taxon>
        <taxon>Clostridiaceae</taxon>
        <taxon>Clostridium</taxon>
    </lineage>
</organism>
<dbReference type="Pfam" id="PF09719">
    <property type="entry name" value="C_GCAxxG_C_C"/>
    <property type="match status" value="1"/>
</dbReference>